<dbReference type="Proteomes" id="UP000886130">
    <property type="component" value="Unassembled WGS sequence"/>
</dbReference>
<evidence type="ECO:0000256" key="6">
    <source>
        <dbReference type="PIRNR" id="PIRNR001123"/>
    </source>
</evidence>
<dbReference type="InterPro" id="IPR023367">
    <property type="entry name" value="Peptidase_M42_dom2"/>
</dbReference>
<feature type="binding site" evidence="8">
    <location>
        <position position="198"/>
    </location>
    <ligand>
        <name>Zn(2+)</name>
        <dbReference type="ChEBI" id="CHEBI:29105"/>
        <label>2</label>
    </ligand>
</feature>
<dbReference type="SUPFAM" id="SSF53187">
    <property type="entry name" value="Zn-dependent exopeptidases"/>
    <property type="match status" value="1"/>
</dbReference>
<proteinExistence type="inferred from homology"/>
<reference evidence="9" key="1">
    <citation type="journal article" date="2020" name="mSystems">
        <title>Genome- and Community-Level Interaction Insights into Carbon Utilization and Element Cycling Functions of Hydrothermarchaeota in Hydrothermal Sediment.</title>
        <authorList>
            <person name="Zhou Z."/>
            <person name="Liu Y."/>
            <person name="Xu W."/>
            <person name="Pan J."/>
            <person name="Luo Z.H."/>
            <person name="Li M."/>
        </authorList>
    </citation>
    <scope>NUCLEOTIDE SEQUENCE [LARGE SCALE GENOMIC DNA]</scope>
    <source>
        <strain evidence="9">HyVt-85</strain>
    </source>
</reference>
<evidence type="ECO:0000256" key="5">
    <source>
        <dbReference type="ARBA" id="ARBA00022801"/>
    </source>
</evidence>
<dbReference type="GO" id="GO:0046872">
    <property type="term" value="F:metal ion binding"/>
    <property type="evidence" value="ECO:0007669"/>
    <property type="project" value="UniProtKB-UniRule"/>
</dbReference>
<evidence type="ECO:0000256" key="7">
    <source>
        <dbReference type="PIRSR" id="PIRSR001123-1"/>
    </source>
</evidence>
<evidence type="ECO:0000256" key="1">
    <source>
        <dbReference type="ARBA" id="ARBA00006272"/>
    </source>
</evidence>
<evidence type="ECO:0000256" key="3">
    <source>
        <dbReference type="ARBA" id="ARBA00022670"/>
    </source>
</evidence>
<keyword evidence="5" id="KW-0378">Hydrolase</keyword>
<dbReference type="InterPro" id="IPR051464">
    <property type="entry name" value="Peptidase_M42_aminopept"/>
</dbReference>
<evidence type="ECO:0000313" key="9">
    <source>
        <dbReference type="EMBL" id="HHE75864.1"/>
    </source>
</evidence>
<gene>
    <name evidence="9" type="ORF">ENL31_01895</name>
</gene>
<dbReference type="SUPFAM" id="SSF101821">
    <property type="entry name" value="Aminopeptidase/glucanase lid domain"/>
    <property type="match status" value="1"/>
</dbReference>
<dbReference type="InterPro" id="IPR008007">
    <property type="entry name" value="Peptidase_M42"/>
</dbReference>
<protein>
    <submittedName>
        <fullName evidence="9">M42 family peptidase</fullName>
    </submittedName>
</protein>
<feature type="binding site" evidence="8">
    <location>
        <position position="302"/>
    </location>
    <ligand>
        <name>Zn(2+)</name>
        <dbReference type="ChEBI" id="CHEBI:29105"/>
        <label>2</label>
    </ligand>
</feature>
<dbReference type="PANTHER" id="PTHR32481:SF0">
    <property type="entry name" value="AMINOPEPTIDASE YPDE-RELATED"/>
    <property type="match status" value="1"/>
</dbReference>
<dbReference type="Gene3D" id="2.40.30.40">
    <property type="entry name" value="Peptidase M42, domain 2"/>
    <property type="match status" value="1"/>
</dbReference>
<dbReference type="EMBL" id="DRTM01000134">
    <property type="protein sequence ID" value="HHE75864.1"/>
    <property type="molecule type" value="Genomic_DNA"/>
</dbReference>
<name>A0A7J3TAA4_9ARCH</name>
<feature type="binding site" evidence="8">
    <location>
        <position position="59"/>
    </location>
    <ligand>
        <name>Zn(2+)</name>
        <dbReference type="ChEBI" id="CHEBI:29105"/>
        <label>1</label>
    </ligand>
</feature>
<dbReference type="Pfam" id="PF05343">
    <property type="entry name" value="Peptidase_M42"/>
    <property type="match status" value="1"/>
</dbReference>
<evidence type="ECO:0000256" key="8">
    <source>
        <dbReference type="PIRSR" id="PIRSR001123-2"/>
    </source>
</evidence>
<accession>A0A7J3TAA4</accession>
<feature type="binding site" evidence="8">
    <location>
        <position position="168"/>
    </location>
    <ligand>
        <name>Zn(2+)</name>
        <dbReference type="ChEBI" id="CHEBI:29105"/>
        <label>1</label>
    </ligand>
</feature>
<keyword evidence="4 8" id="KW-0479">Metal-binding</keyword>
<dbReference type="PANTHER" id="PTHR32481">
    <property type="entry name" value="AMINOPEPTIDASE"/>
    <property type="match status" value="1"/>
</dbReference>
<evidence type="ECO:0000256" key="2">
    <source>
        <dbReference type="ARBA" id="ARBA00022438"/>
    </source>
</evidence>
<feature type="active site" description="Proton acceptor" evidence="7">
    <location>
        <position position="197"/>
    </location>
</feature>
<feature type="binding site" evidence="8">
    <location>
        <position position="220"/>
    </location>
    <ligand>
        <name>Zn(2+)</name>
        <dbReference type="ChEBI" id="CHEBI:29105"/>
        <label>1</label>
    </ligand>
</feature>
<dbReference type="GO" id="GO:0004177">
    <property type="term" value="F:aminopeptidase activity"/>
    <property type="evidence" value="ECO:0007669"/>
    <property type="project" value="UniProtKB-UniRule"/>
</dbReference>
<keyword evidence="3" id="KW-0645">Protease</keyword>
<evidence type="ECO:0000256" key="4">
    <source>
        <dbReference type="ARBA" id="ARBA00022723"/>
    </source>
</evidence>
<feature type="binding site" evidence="8">
    <location>
        <position position="168"/>
    </location>
    <ligand>
        <name>Zn(2+)</name>
        <dbReference type="ChEBI" id="CHEBI:29105"/>
        <label>2</label>
    </ligand>
</feature>
<comment type="cofactor">
    <cofactor evidence="8">
        <name>a divalent metal cation</name>
        <dbReference type="ChEBI" id="CHEBI:60240"/>
    </cofactor>
    <text evidence="8">Binds 2 divalent metal cations per subunit.</text>
</comment>
<dbReference type="GO" id="GO:0006508">
    <property type="term" value="P:proteolysis"/>
    <property type="evidence" value="ECO:0007669"/>
    <property type="project" value="UniProtKB-KW"/>
</dbReference>
<comment type="similarity">
    <text evidence="1 6">Belongs to the peptidase M42 family.</text>
</comment>
<dbReference type="PIRSF" id="PIRSF001123">
    <property type="entry name" value="PepA_GA"/>
    <property type="match status" value="1"/>
</dbReference>
<dbReference type="CDD" id="cd05656">
    <property type="entry name" value="M42_Frv"/>
    <property type="match status" value="1"/>
</dbReference>
<dbReference type="Gene3D" id="3.40.630.10">
    <property type="entry name" value="Zn peptidases"/>
    <property type="match status" value="1"/>
</dbReference>
<comment type="caution">
    <text evidence="9">The sequence shown here is derived from an EMBL/GenBank/DDBJ whole genome shotgun (WGS) entry which is preliminary data.</text>
</comment>
<dbReference type="AlphaFoldDB" id="A0A7J3TAA4"/>
<sequence length="334" mass="37129">MELLKKLIYAFGVPGFEEEIRELVAEHMEKYLDEVRVDRLGNVIGVKKGNERKVMLAAHMDQIGFMVKNITEDGFLLISPMGGIKPSTLRSQAVRIKGKEGYIYGVIGEKPPHLEEKKEEKKEIKDLRVDIGVDSKEKAEKLVGIGNVGSFVPNFYELEQRVVATALDDRSGVYTLLRVMENFESEATVYFVSTVQEEIGVRGAMVSSFGVYPDIGIAIDVTHARMPSMSKDDISVELGKGPTIGIGPTGHPNVVRYLMEIAGVPYQVEPNPSHSGTDADVIQLTREGVATAVISIPLRYMHSSVEMVDKRDLYNTVKLIRNGLSEIHRVELRL</sequence>
<keyword evidence="2" id="KW-0031">Aminopeptidase</keyword>
<organism evidence="9">
    <name type="scientific">Candidatus Aciduliprofundum boonei</name>
    <dbReference type="NCBI Taxonomy" id="379547"/>
    <lineage>
        <taxon>Archaea</taxon>
        <taxon>Methanobacteriati</taxon>
        <taxon>Thermoplasmatota</taxon>
        <taxon>DHVE2 group</taxon>
        <taxon>Candidatus Aciduliprofundum</taxon>
    </lineage>
</organism>